<feature type="region of interest" description="Disordered" evidence="3">
    <location>
        <begin position="45"/>
        <end position="81"/>
    </location>
</feature>
<comment type="caution">
    <text evidence="4">The sequence shown here is derived from an EMBL/GenBank/DDBJ whole genome shotgun (WGS) entry which is preliminary data.</text>
</comment>
<feature type="compositionally biased region" description="Polar residues" evidence="3">
    <location>
        <begin position="524"/>
        <end position="536"/>
    </location>
</feature>
<protein>
    <recommendedName>
        <fullName evidence="6">Protein CHUP1, chloroplastic</fullName>
    </recommendedName>
</protein>
<feature type="compositionally biased region" description="Pro residues" evidence="3">
    <location>
        <begin position="1"/>
        <end position="12"/>
    </location>
</feature>
<feature type="region of interest" description="Disordered" evidence="3">
    <location>
        <begin position="514"/>
        <end position="554"/>
    </location>
</feature>
<dbReference type="EMBL" id="JABCRI010000019">
    <property type="protein sequence ID" value="KAF8388895.1"/>
    <property type="molecule type" value="Genomic_DNA"/>
</dbReference>
<sequence>MVRPGWPPPSPPSSGDGDKVDSGGRDLGLKYDLSALQTKPCSFHDTSVAAQNHEDESHQKVAIDNSDVGLSPSSKQSGDEEGFLLPEFSELVLKEFDSTATPTSISPKKDVDTVTAFKRADKDETEQEIINLRNIIRVLRERERNLEFQLLEYYGLKEQETAVMELQNQLKINNKEAKLFTLKIESLQADNRRLEAQVADYARVTAELESARAKIKVLKRKIRSDIEQKKEQLSTLHQRVANLQDQEQIPARCDADVQTNLHKLKDLEDESEELRTVNLRLQLENSELVRRLESTQIPASVLEDPEAKSLQEATHHLRQENEDLAKEIERLQADRCTDVEELVYLRWVNACLRYELRNYEPRSGKTVARDLSKTLSPKSEEKAKKLILEYANTEGMGEKGYSLMDFDSDCSSSQASNFTESSEFDYDTSSATRTNSSTKVKFFSKLKRLVRGKDRNHSNRVLSMDRTTTTSFTASRRRESISVTSFEEMLGTYSCDNLPSHCNSNISATHLMSVESRTDEQRNKIMTPSRSSSRQSLDVHRLRSPNLEDTRDVGSLRSVSDVGSSYGYRRIVSGEDGIIDSPQDNGQEDHQKLELMKFAEVLNGGYQTPNSQRKSASFRS</sequence>
<reference evidence="4 5" key="1">
    <citation type="submission" date="2020-04" db="EMBL/GenBank/DDBJ databases">
        <title>Plant Genome Project.</title>
        <authorList>
            <person name="Zhang R.-G."/>
        </authorList>
    </citation>
    <scope>NUCLEOTIDE SEQUENCE [LARGE SCALE GENOMIC DNA]</scope>
    <source>
        <strain evidence="4">YNK0</strain>
        <tissue evidence="4">Leaf</tissue>
    </source>
</reference>
<feature type="compositionally biased region" description="Basic and acidic residues" evidence="3">
    <location>
        <begin position="52"/>
        <end position="61"/>
    </location>
</feature>
<proteinExistence type="predicted"/>
<feature type="coiled-coil region" evidence="2">
    <location>
        <begin position="122"/>
        <end position="334"/>
    </location>
</feature>
<dbReference type="OMA" id="THSMDFQ"/>
<evidence type="ECO:0000313" key="4">
    <source>
        <dbReference type="EMBL" id="KAF8388895.1"/>
    </source>
</evidence>
<evidence type="ECO:0000256" key="2">
    <source>
        <dbReference type="SAM" id="Coils"/>
    </source>
</evidence>
<feature type="compositionally biased region" description="Basic and acidic residues" evidence="3">
    <location>
        <begin position="537"/>
        <end position="554"/>
    </location>
</feature>
<evidence type="ECO:0000256" key="3">
    <source>
        <dbReference type="SAM" id="MobiDB-lite"/>
    </source>
</evidence>
<evidence type="ECO:0000256" key="1">
    <source>
        <dbReference type="ARBA" id="ARBA00023054"/>
    </source>
</evidence>
<dbReference type="GO" id="GO:0055028">
    <property type="term" value="C:cortical microtubule"/>
    <property type="evidence" value="ECO:0007669"/>
    <property type="project" value="TreeGrafter"/>
</dbReference>
<accession>A0A834YIZ6</accession>
<keyword evidence="5" id="KW-1185">Reference proteome</keyword>
<dbReference type="GO" id="GO:0072699">
    <property type="term" value="P:protein localization to cortical microtubule cytoskeleton"/>
    <property type="evidence" value="ECO:0007669"/>
    <property type="project" value="TreeGrafter"/>
</dbReference>
<feature type="region of interest" description="Disordered" evidence="3">
    <location>
        <begin position="1"/>
        <end position="31"/>
    </location>
</feature>
<evidence type="ECO:0008006" key="6">
    <source>
        <dbReference type="Google" id="ProtNLM"/>
    </source>
</evidence>
<dbReference type="InterPro" id="IPR040265">
    <property type="entry name" value="CHUP1/IPGA1-like"/>
</dbReference>
<evidence type="ECO:0000313" key="5">
    <source>
        <dbReference type="Proteomes" id="UP000655225"/>
    </source>
</evidence>
<feature type="compositionally biased region" description="Basic and acidic residues" evidence="3">
    <location>
        <begin position="16"/>
        <end position="29"/>
    </location>
</feature>
<dbReference type="PANTHER" id="PTHR31342">
    <property type="entry name" value="PROTEIN CHUP1, CHLOROPLASTIC"/>
    <property type="match status" value="1"/>
</dbReference>
<dbReference type="AlphaFoldDB" id="A0A834YIZ6"/>
<keyword evidence="1 2" id="KW-0175">Coiled coil</keyword>
<dbReference type="OrthoDB" id="1870283at2759"/>
<name>A0A834YIZ6_TETSI</name>
<organism evidence="4 5">
    <name type="scientific">Tetracentron sinense</name>
    <name type="common">Spur-leaf</name>
    <dbReference type="NCBI Taxonomy" id="13715"/>
    <lineage>
        <taxon>Eukaryota</taxon>
        <taxon>Viridiplantae</taxon>
        <taxon>Streptophyta</taxon>
        <taxon>Embryophyta</taxon>
        <taxon>Tracheophyta</taxon>
        <taxon>Spermatophyta</taxon>
        <taxon>Magnoliopsida</taxon>
        <taxon>Trochodendrales</taxon>
        <taxon>Trochodendraceae</taxon>
        <taxon>Tetracentron</taxon>
    </lineage>
</organism>
<gene>
    <name evidence="4" type="ORF">HHK36_025576</name>
</gene>
<dbReference type="PANTHER" id="PTHR31342:SF4">
    <property type="entry name" value="ACTIN BINDING PROTEIN FAMILY"/>
    <property type="match status" value="1"/>
</dbReference>
<dbReference type="Proteomes" id="UP000655225">
    <property type="component" value="Unassembled WGS sequence"/>
</dbReference>